<proteinExistence type="predicted"/>
<evidence type="ECO:0000313" key="2">
    <source>
        <dbReference type="Proteomes" id="UP000000768"/>
    </source>
</evidence>
<protein>
    <submittedName>
        <fullName evidence="1">Uncharacterized protein</fullName>
    </submittedName>
</protein>
<evidence type="ECO:0000313" key="1">
    <source>
        <dbReference type="EMBL" id="KXG29020.1"/>
    </source>
</evidence>
<reference evidence="2" key="2">
    <citation type="journal article" date="2018" name="Plant J.">
        <title>The Sorghum bicolor reference genome: improved assembly, gene annotations, a transcriptome atlas, and signatures of genome organization.</title>
        <authorList>
            <person name="McCormick R.F."/>
            <person name="Truong S.K."/>
            <person name="Sreedasyam A."/>
            <person name="Jenkins J."/>
            <person name="Shu S."/>
            <person name="Sims D."/>
            <person name="Kennedy M."/>
            <person name="Amirebrahimi M."/>
            <person name="Weers B.D."/>
            <person name="McKinley B."/>
            <person name="Mattison A."/>
            <person name="Morishige D.T."/>
            <person name="Grimwood J."/>
            <person name="Schmutz J."/>
            <person name="Mullet J.E."/>
        </authorList>
    </citation>
    <scope>NUCLEOTIDE SEQUENCE [LARGE SCALE GENOMIC DNA]</scope>
    <source>
        <strain evidence="2">cv. BTx623</strain>
    </source>
</reference>
<sequence length="79" mass="9077">MKSTMMVGAMRGDLDGDDIQEQVVHAAQEETIELGERKDEYSLLLRKPNYVGYKAEDDASLQDRGKGYKKYIDIRRSYS</sequence>
<name>A0A1B6PTM7_SORBI</name>
<dbReference type="Gramene" id="KXG29020">
    <property type="protein sequence ID" value="KXG29020"/>
    <property type="gene ID" value="SORBI_3005G200100"/>
</dbReference>
<dbReference type="AlphaFoldDB" id="A0A1B6PTM7"/>
<dbReference type="Proteomes" id="UP000000768">
    <property type="component" value="Chromosome 5"/>
</dbReference>
<gene>
    <name evidence="1" type="ORF">SORBI_3005G200100</name>
</gene>
<dbReference type="InParanoid" id="A0A1B6PTM7"/>
<dbReference type="EMBL" id="CM000764">
    <property type="protein sequence ID" value="KXG29020.1"/>
    <property type="molecule type" value="Genomic_DNA"/>
</dbReference>
<organism evidence="1 2">
    <name type="scientific">Sorghum bicolor</name>
    <name type="common">Sorghum</name>
    <name type="synonym">Sorghum vulgare</name>
    <dbReference type="NCBI Taxonomy" id="4558"/>
    <lineage>
        <taxon>Eukaryota</taxon>
        <taxon>Viridiplantae</taxon>
        <taxon>Streptophyta</taxon>
        <taxon>Embryophyta</taxon>
        <taxon>Tracheophyta</taxon>
        <taxon>Spermatophyta</taxon>
        <taxon>Magnoliopsida</taxon>
        <taxon>Liliopsida</taxon>
        <taxon>Poales</taxon>
        <taxon>Poaceae</taxon>
        <taxon>PACMAD clade</taxon>
        <taxon>Panicoideae</taxon>
        <taxon>Andropogonodae</taxon>
        <taxon>Andropogoneae</taxon>
        <taxon>Sorghinae</taxon>
        <taxon>Sorghum</taxon>
    </lineage>
</organism>
<accession>A0A1B6PTM7</accession>
<keyword evidence="2" id="KW-1185">Reference proteome</keyword>
<reference evidence="1 2" key="1">
    <citation type="journal article" date="2009" name="Nature">
        <title>The Sorghum bicolor genome and the diversification of grasses.</title>
        <authorList>
            <person name="Paterson A.H."/>
            <person name="Bowers J.E."/>
            <person name="Bruggmann R."/>
            <person name="Dubchak I."/>
            <person name="Grimwood J."/>
            <person name="Gundlach H."/>
            <person name="Haberer G."/>
            <person name="Hellsten U."/>
            <person name="Mitros T."/>
            <person name="Poliakov A."/>
            <person name="Schmutz J."/>
            <person name="Spannagl M."/>
            <person name="Tang H."/>
            <person name="Wang X."/>
            <person name="Wicker T."/>
            <person name="Bharti A.K."/>
            <person name="Chapman J."/>
            <person name="Feltus F.A."/>
            <person name="Gowik U."/>
            <person name="Grigoriev I.V."/>
            <person name="Lyons E."/>
            <person name="Maher C.A."/>
            <person name="Martis M."/>
            <person name="Narechania A."/>
            <person name="Otillar R.P."/>
            <person name="Penning B.W."/>
            <person name="Salamov A.A."/>
            <person name="Wang Y."/>
            <person name="Zhang L."/>
            <person name="Carpita N.C."/>
            <person name="Freeling M."/>
            <person name="Gingle A.R."/>
            <person name="Hash C.T."/>
            <person name="Keller B."/>
            <person name="Klein P."/>
            <person name="Kresovich S."/>
            <person name="McCann M.C."/>
            <person name="Ming R."/>
            <person name="Peterson D.G."/>
            <person name="Mehboob-ur-Rahman"/>
            <person name="Ware D."/>
            <person name="Westhoff P."/>
            <person name="Mayer K.F."/>
            <person name="Messing J."/>
            <person name="Rokhsar D.S."/>
        </authorList>
    </citation>
    <scope>NUCLEOTIDE SEQUENCE [LARGE SCALE GENOMIC DNA]</scope>
    <source>
        <strain evidence="2">cv. BTx623</strain>
    </source>
</reference>